<dbReference type="KEGG" id="vg:18560172"/>
<name>E5DQI1_9CAUD</name>
<proteinExistence type="predicted"/>
<reference evidence="1 2" key="1">
    <citation type="journal article" date="2010" name="Virol. J.">
        <title>Genomes of the T4-related bacteriophages as windows on microbial genome evolution.</title>
        <authorList>
            <person name="Petrov V.M."/>
            <person name="Ratnayaka S."/>
            <person name="Nolan J.M."/>
            <person name="Miller E.S."/>
            <person name="Karam J.D."/>
        </authorList>
    </citation>
    <scope>NUCLEOTIDE SEQUENCE [LARGE SCALE GENOMIC DNA]</scope>
</reference>
<evidence type="ECO:0000313" key="1">
    <source>
        <dbReference type="EMBL" id="ADQ52967.1"/>
    </source>
</evidence>
<protein>
    <submittedName>
        <fullName evidence="1">Uncharacterized protein</fullName>
    </submittedName>
</protein>
<keyword evidence="2" id="KW-1185">Reference proteome</keyword>
<sequence>MKDMFGSQFGRGSVVLCGNKIGLVVSIANDKCRVVPFMKNEHGHVVVMDMLSNGMEHGSDDVFVTTNYILYKSNDDSCRLVNTLTKEIKNINIKEEYIKCLV</sequence>
<organism evidence="1 2">
    <name type="scientific">Aeromonas phage PX29</name>
    <dbReference type="NCBI Taxonomy" id="926067"/>
    <lineage>
        <taxon>Viruses</taxon>
        <taxon>Duplodnaviria</taxon>
        <taxon>Heunggongvirae</taxon>
        <taxon>Uroviricota</taxon>
        <taxon>Caudoviricetes</taxon>
        <taxon>Pantevenvirales</taxon>
        <taxon>Straboviridae</taxon>
        <taxon>Angelvirus</taxon>
        <taxon>Angelvirus px29</taxon>
    </lineage>
</organism>
<dbReference type="GeneID" id="18560172"/>
<dbReference type="RefSeq" id="YP_009011677.1">
    <property type="nucleotide sequence ID" value="NC_023688.1"/>
</dbReference>
<dbReference type="EMBL" id="GU396103">
    <property type="protein sequence ID" value="ADQ52967.1"/>
    <property type="molecule type" value="Genomic_DNA"/>
</dbReference>
<gene>
    <name evidence="1" type="ORF">PX29p248</name>
</gene>
<dbReference type="Proteomes" id="UP000008726">
    <property type="component" value="Segment"/>
</dbReference>
<evidence type="ECO:0000313" key="2">
    <source>
        <dbReference type="Proteomes" id="UP000008726"/>
    </source>
</evidence>
<accession>E5DQI1</accession>